<dbReference type="Pfam" id="PF17202">
    <property type="entry name" value="sCache_3_3"/>
    <property type="match status" value="1"/>
</dbReference>
<feature type="transmembrane region" description="Helical" evidence="9">
    <location>
        <begin position="184"/>
        <end position="206"/>
    </location>
</feature>
<comment type="caution">
    <text evidence="12">The sequence shown here is derived from an EMBL/GenBank/DDBJ whole genome shotgun (WGS) entry which is preliminary data.</text>
</comment>
<dbReference type="Gene3D" id="6.10.340.10">
    <property type="match status" value="1"/>
</dbReference>
<dbReference type="EMBL" id="RZTZ01000001">
    <property type="protein sequence ID" value="RVT67011.1"/>
    <property type="molecule type" value="Genomic_DNA"/>
</dbReference>
<reference evidence="12 13" key="1">
    <citation type="submission" date="2019-01" db="EMBL/GenBank/DDBJ databases">
        <title>Bacillus sp. M5HDSG1-1, whole genome shotgun sequence.</title>
        <authorList>
            <person name="Tuo L."/>
        </authorList>
    </citation>
    <scope>NUCLEOTIDE SEQUENCE [LARGE SCALE GENOMIC DNA]</scope>
    <source>
        <strain evidence="12 13">M5HDSG1-1</strain>
    </source>
</reference>
<proteinExistence type="inferred from homology"/>
<dbReference type="CDD" id="cd11386">
    <property type="entry name" value="MCP_signal"/>
    <property type="match status" value="1"/>
</dbReference>
<dbReference type="PROSITE" id="PS50885">
    <property type="entry name" value="HAMP"/>
    <property type="match status" value="1"/>
</dbReference>
<dbReference type="InterPro" id="IPR004089">
    <property type="entry name" value="MCPsignal_dom"/>
</dbReference>
<protein>
    <submittedName>
        <fullName evidence="12">HAMP domain-containing protein</fullName>
    </submittedName>
</protein>
<evidence type="ECO:0000256" key="3">
    <source>
        <dbReference type="ARBA" id="ARBA00022692"/>
    </source>
</evidence>
<dbReference type="GO" id="GO:0005886">
    <property type="term" value="C:plasma membrane"/>
    <property type="evidence" value="ECO:0007669"/>
    <property type="project" value="UniProtKB-SubCell"/>
</dbReference>
<keyword evidence="5 9" id="KW-0472">Membrane</keyword>
<dbReference type="GO" id="GO:0006935">
    <property type="term" value="P:chemotaxis"/>
    <property type="evidence" value="ECO:0007669"/>
    <property type="project" value="InterPro"/>
</dbReference>
<sequence>MKLNLKLKLGTKINLIVFAVIIVLSVVIGFLAHSEITKGIKEFAIEKAKGDLALGYNYVDSKYPGEWTVEGDKLLKGETVINDNNQLVDMIGKETDDTVTIFLNDTRIATNVQKDGKRATGTQASQEVIDAVLTNGQTFYGEANVLGKEYQTAYMPLKDTAGEVVGIMYVGASEAMIDSILSSFLTKFIIVLVVVVVLATVVIFLFTRTIRNRLKNLTTALELAGNGDFTAIVSDKSYDELKNLSVSYNKMADSLKVMMNEVISTSEQLASSSEELTASSEETSKATEVITESIQQVANGADQSATNVQDSADALGEVTDGIQSIAQNAQSVSTVGLKATEKAKNGGVFVDKTVQKITEIHHSVAKTGEAIKNLDSRSQEIEKITNVITDIANQTNLLALNAAIEAARAGENGKGFAVVADEVRKLAEQSQQSSAQISALIKTIQADMVQSNASMEQVTLDVQEGLEIVGQTKANFTEIMEFMESLTAQIDEMAGTSEILAEGTKGVAATVSEIRNISGQTSMHSQNVAASAEEQLASMEEIAASAQALSHLAESLKELISKFKV</sequence>
<dbReference type="PANTHER" id="PTHR32089">
    <property type="entry name" value="METHYL-ACCEPTING CHEMOTAXIS PROTEIN MCPB"/>
    <property type="match status" value="1"/>
</dbReference>
<evidence type="ECO:0000313" key="13">
    <source>
        <dbReference type="Proteomes" id="UP000288024"/>
    </source>
</evidence>
<dbReference type="SMART" id="SM00304">
    <property type="entry name" value="HAMP"/>
    <property type="match status" value="1"/>
</dbReference>
<comment type="subcellular location">
    <subcellularLocation>
        <location evidence="1">Cell membrane</location>
        <topology evidence="1">Multi-pass membrane protein</topology>
    </subcellularLocation>
</comment>
<dbReference type="SUPFAM" id="SSF58104">
    <property type="entry name" value="Methyl-accepting chemotaxis protein (MCP) signaling domain"/>
    <property type="match status" value="1"/>
</dbReference>
<evidence type="ECO:0000256" key="2">
    <source>
        <dbReference type="ARBA" id="ARBA00022475"/>
    </source>
</evidence>
<dbReference type="InterPro" id="IPR004090">
    <property type="entry name" value="Chemotax_Me-accpt_rcpt"/>
</dbReference>
<feature type="transmembrane region" description="Helical" evidence="9">
    <location>
        <begin position="12"/>
        <end position="32"/>
    </location>
</feature>
<evidence type="ECO:0000256" key="8">
    <source>
        <dbReference type="PROSITE-ProRule" id="PRU00284"/>
    </source>
</evidence>
<evidence type="ECO:0000256" key="7">
    <source>
        <dbReference type="ARBA" id="ARBA00029447"/>
    </source>
</evidence>
<evidence type="ECO:0000256" key="1">
    <source>
        <dbReference type="ARBA" id="ARBA00004651"/>
    </source>
</evidence>
<dbReference type="InterPro" id="IPR033463">
    <property type="entry name" value="sCache_3"/>
</dbReference>
<dbReference type="RefSeq" id="WP_127734414.1">
    <property type="nucleotide sequence ID" value="NZ_CAJCKN010000096.1"/>
</dbReference>
<dbReference type="GeneID" id="87619420"/>
<comment type="similarity">
    <text evidence="7">Belongs to the methyl-accepting chemotaxis (MCP) protein family.</text>
</comment>
<dbReference type="InterPro" id="IPR003660">
    <property type="entry name" value="HAMP_dom"/>
</dbReference>
<dbReference type="AlphaFoldDB" id="A0A437KFE6"/>
<accession>A0A437KFE6</accession>
<evidence type="ECO:0000313" key="12">
    <source>
        <dbReference type="EMBL" id="RVT67011.1"/>
    </source>
</evidence>
<evidence type="ECO:0000256" key="6">
    <source>
        <dbReference type="ARBA" id="ARBA00023224"/>
    </source>
</evidence>
<dbReference type="GO" id="GO:0007165">
    <property type="term" value="P:signal transduction"/>
    <property type="evidence" value="ECO:0007669"/>
    <property type="project" value="UniProtKB-KW"/>
</dbReference>
<keyword evidence="4 9" id="KW-1133">Transmembrane helix</keyword>
<evidence type="ECO:0000256" key="9">
    <source>
        <dbReference type="SAM" id="Phobius"/>
    </source>
</evidence>
<keyword evidence="6 8" id="KW-0807">Transducer</keyword>
<keyword evidence="13" id="KW-1185">Reference proteome</keyword>
<feature type="domain" description="Methyl-accepting transducer" evidence="10">
    <location>
        <begin position="279"/>
        <end position="515"/>
    </location>
</feature>
<organism evidence="12 13">
    <name type="scientific">Niallia taxi</name>
    <dbReference type="NCBI Taxonomy" id="2499688"/>
    <lineage>
        <taxon>Bacteria</taxon>
        <taxon>Bacillati</taxon>
        <taxon>Bacillota</taxon>
        <taxon>Bacilli</taxon>
        <taxon>Bacillales</taxon>
        <taxon>Bacillaceae</taxon>
        <taxon>Niallia</taxon>
    </lineage>
</organism>
<evidence type="ECO:0000259" key="11">
    <source>
        <dbReference type="PROSITE" id="PS50885"/>
    </source>
</evidence>
<evidence type="ECO:0000256" key="5">
    <source>
        <dbReference type="ARBA" id="ARBA00023136"/>
    </source>
</evidence>
<dbReference type="PANTHER" id="PTHR32089:SF112">
    <property type="entry name" value="LYSOZYME-LIKE PROTEIN-RELATED"/>
    <property type="match status" value="1"/>
</dbReference>
<keyword evidence="3 9" id="KW-0812">Transmembrane</keyword>
<dbReference type="InterPro" id="IPR029151">
    <property type="entry name" value="Sensor-like_sf"/>
</dbReference>
<dbReference type="Gene3D" id="1.10.287.950">
    <property type="entry name" value="Methyl-accepting chemotaxis protein"/>
    <property type="match status" value="1"/>
</dbReference>
<dbReference type="SMART" id="SM00283">
    <property type="entry name" value="MA"/>
    <property type="match status" value="1"/>
</dbReference>
<dbReference type="Proteomes" id="UP000288024">
    <property type="component" value="Unassembled WGS sequence"/>
</dbReference>
<evidence type="ECO:0000259" key="10">
    <source>
        <dbReference type="PROSITE" id="PS50111"/>
    </source>
</evidence>
<feature type="domain" description="HAMP" evidence="11">
    <location>
        <begin position="208"/>
        <end position="260"/>
    </location>
</feature>
<dbReference type="GO" id="GO:0004888">
    <property type="term" value="F:transmembrane signaling receptor activity"/>
    <property type="evidence" value="ECO:0007669"/>
    <property type="project" value="InterPro"/>
</dbReference>
<dbReference type="PROSITE" id="PS50111">
    <property type="entry name" value="CHEMOTAXIS_TRANSDUC_2"/>
    <property type="match status" value="1"/>
</dbReference>
<dbReference type="SUPFAM" id="SSF103190">
    <property type="entry name" value="Sensory domain-like"/>
    <property type="match status" value="1"/>
</dbReference>
<name>A0A437KFE6_9BACI</name>
<evidence type="ECO:0000256" key="4">
    <source>
        <dbReference type="ARBA" id="ARBA00022989"/>
    </source>
</evidence>
<gene>
    <name evidence="12" type="ORF">EM808_00595</name>
</gene>
<dbReference type="Pfam" id="PF00015">
    <property type="entry name" value="MCPsignal"/>
    <property type="match status" value="1"/>
</dbReference>
<dbReference type="CDD" id="cd06225">
    <property type="entry name" value="HAMP"/>
    <property type="match status" value="1"/>
</dbReference>
<dbReference type="PRINTS" id="PR00260">
    <property type="entry name" value="CHEMTRNSDUCR"/>
</dbReference>
<keyword evidence="2" id="KW-1003">Cell membrane</keyword>